<gene>
    <name evidence="3" type="ORF">AMON00008_LOCUS30269</name>
</gene>
<protein>
    <submittedName>
        <fullName evidence="3">Uncharacterized protein</fullName>
    </submittedName>
</protein>
<accession>A0A7S4VUH8</accession>
<feature type="chain" id="PRO_5031236014" evidence="2">
    <location>
        <begin position="22"/>
        <end position="757"/>
    </location>
</feature>
<feature type="coiled-coil region" evidence="1">
    <location>
        <begin position="279"/>
        <end position="306"/>
    </location>
</feature>
<feature type="coiled-coil region" evidence="1">
    <location>
        <begin position="498"/>
        <end position="546"/>
    </location>
</feature>
<evidence type="ECO:0000256" key="1">
    <source>
        <dbReference type="SAM" id="Coils"/>
    </source>
</evidence>
<sequence>MAFSQSVVLLFIVASAGVAHAGLDADVRPNMSDWEADQAAKAANKSAAAAKQAKMAAVDKVVSLLENLQSKVMAEGEEEAKTYNKFSCFCKDTMAEKSTAISHGEDKKLQVSTAIEALNTRRGELDTTIKTVMEAMATAEAEIRTAKETRAQEKQEYTKNEADLAGALMALKGAIASLKASKTPSLAQLQAVVKSVSPTALLADALGLGGDSTRKAVALFLQKAPTVPTEDYTFKSDSIIQTLEKLLTDFRTKKTTVDQDEVSAVAAHETFVQAQSDIITRKNTELDTARKEKAQKQEEIATSSRDLSVVAAELLADQEYLTELSQMCHDKATAWDARSAVRRDELSALSSATAILKGAVSDKVSGKTMRFAQKAVRLHVAEAIARNEVAMEAVEAAAEAAEAGDSQSAPFNFLQRNGRNLRSANRGPDADGRQAVITLLRNKGAELRSAALASLAGELSSSADPFAKVKQLIQELIERLKKQASSEATQKGWCDKSISEASQKRDYAAEEVKELNSNLARLEAMNMSLTEELSLLQTTMDELTTRQGEAVQMRADEKQENGDTVTEATAGLAAVDQAITILDRFYKTAAKGNAMFMQRGPMEDAPDAGFAGNETYTGSQGEAGGVIGMLEVIRSDFSRTISETQQAEKQAEQDHLVFMTETGKALAEKKSAQDEKTRQKNSAEDKLVADGDNLKSQVAIIESSVAELLQLEKACKTGMTYGDRVARRNEEIAALKQAECILESYEKYGPEGASSLC</sequence>
<organism evidence="3">
    <name type="scientific">Alexandrium monilatum</name>
    <dbReference type="NCBI Taxonomy" id="311494"/>
    <lineage>
        <taxon>Eukaryota</taxon>
        <taxon>Sar</taxon>
        <taxon>Alveolata</taxon>
        <taxon>Dinophyceae</taxon>
        <taxon>Gonyaulacales</taxon>
        <taxon>Pyrocystaceae</taxon>
        <taxon>Alexandrium</taxon>
    </lineage>
</organism>
<proteinExistence type="predicted"/>
<feature type="signal peptide" evidence="2">
    <location>
        <begin position="1"/>
        <end position="21"/>
    </location>
</feature>
<keyword evidence="1" id="KW-0175">Coiled coil</keyword>
<keyword evidence="2" id="KW-0732">Signal</keyword>
<reference evidence="3" key="1">
    <citation type="submission" date="2021-01" db="EMBL/GenBank/DDBJ databases">
        <authorList>
            <person name="Corre E."/>
            <person name="Pelletier E."/>
            <person name="Niang G."/>
            <person name="Scheremetjew M."/>
            <person name="Finn R."/>
            <person name="Kale V."/>
            <person name="Holt S."/>
            <person name="Cochrane G."/>
            <person name="Meng A."/>
            <person name="Brown T."/>
            <person name="Cohen L."/>
        </authorList>
    </citation>
    <scope>NUCLEOTIDE SEQUENCE</scope>
    <source>
        <strain evidence="3">CCMP3105</strain>
    </source>
</reference>
<name>A0A7S4VUH8_9DINO</name>
<evidence type="ECO:0000256" key="2">
    <source>
        <dbReference type="SAM" id="SignalP"/>
    </source>
</evidence>
<evidence type="ECO:0000313" key="3">
    <source>
        <dbReference type="EMBL" id="CAE4603632.1"/>
    </source>
</evidence>
<dbReference type="AlphaFoldDB" id="A0A7S4VUH8"/>
<dbReference type="EMBL" id="HBNR01043508">
    <property type="protein sequence ID" value="CAE4603632.1"/>
    <property type="molecule type" value="Transcribed_RNA"/>
</dbReference>
<feature type="coiled-coil region" evidence="1">
    <location>
        <begin position="129"/>
        <end position="156"/>
    </location>
</feature>